<dbReference type="EMBL" id="JBJJXI010000059">
    <property type="protein sequence ID" value="KAL3398933.1"/>
    <property type="molecule type" value="Genomic_DNA"/>
</dbReference>
<dbReference type="Proteomes" id="UP001627154">
    <property type="component" value="Unassembled WGS sequence"/>
</dbReference>
<keyword evidence="2" id="KW-1185">Reference proteome</keyword>
<name>A0ABD2X0T8_9HYME</name>
<reference evidence="1 2" key="1">
    <citation type="journal article" date="2024" name="bioRxiv">
        <title>A reference genome for Trichogramma kaykai: A tiny desert-dwelling parasitoid wasp with competing sex-ratio distorters.</title>
        <authorList>
            <person name="Culotta J."/>
            <person name="Lindsey A.R."/>
        </authorList>
    </citation>
    <scope>NUCLEOTIDE SEQUENCE [LARGE SCALE GENOMIC DNA]</scope>
    <source>
        <strain evidence="1 2">KSX58</strain>
    </source>
</reference>
<comment type="caution">
    <text evidence="1">The sequence shown here is derived from an EMBL/GenBank/DDBJ whole genome shotgun (WGS) entry which is preliminary data.</text>
</comment>
<sequence>MQRLQNACVRFVFASIPTREHVTPYHLALGWLSVKRRRQYLLVLLALNLLRSGEPSPLRNLFKLSSDRQVRHSSRRQAPLLSYKTPRTSSIHNSFFITASRIINSLPFRINLTNTSIDYRALLYNHLYCLDKADWINRCHFENIAPIPPPLVNELVLWP</sequence>
<protein>
    <submittedName>
        <fullName evidence="1">Uncharacterized protein</fullName>
    </submittedName>
</protein>
<gene>
    <name evidence="1" type="ORF">TKK_008024</name>
</gene>
<proteinExistence type="predicted"/>
<organism evidence="1 2">
    <name type="scientific">Trichogramma kaykai</name>
    <dbReference type="NCBI Taxonomy" id="54128"/>
    <lineage>
        <taxon>Eukaryota</taxon>
        <taxon>Metazoa</taxon>
        <taxon>Ecdysozoa</taxon>
        <taxon>Arthropoda</taxon>
        <taxon>Hexapoda</taxon>
        <taxon>Insecta</taxon>
        <taxon>Pterygota</taxon>
        <taxon>Neoptera</taxon>
        <taxon>Endopterygota</taxon>
        <taxon>Hymenoptera</taxon>
        <taxon>Apocrita</taxon>
        <taxon>Proctotrupomorpha</taxon>
        <taxon>Chalcidoidea</taxon>
        <taxon>Trichogrammatidae</taxon>
        <taxon>Trichogramma</taxon>
    </lineage>
</organism>
<evidence type="ECO:0000313" key="2">
    <source>
        <dbReference type="Proteomes" id="UP001627154"/>
    </source>
</evidence>
<dbReference type="AlphaFoldDB" id="A0ABD2X0T8"/>
<accession>A0ABD2X0T8</accession>
<evidence type="ECO:0000313" key="1">
    <source>
        <dbReference type="EMBL" id="KAL3398933.1"/>
    </source>
</evidence>